<dbReference type="GO" id="GO:0019646">
    <property type="term" value="P:aerobic electron transport chain"/>
    <property type="evidence" value="ECO:0007669"/>
    <property type="project" value="TreeGrafter"/>
</dbReference>
<dbReference type="GO" id="GO:0070069">
    <property type="term" value="C:cytochrome complex"/>
    <property type="evidence" value="ECO:0007669"/>
    <property type="project" value="TreeGrafter"/>
</dbReference>
<evidence type="ECO:0000256" key="4">
    <source>
        <dbReference type="ARBA" id="ARBA00022692"/>
    </source>
</evidence>
<evidence type="ECO:0000256" key="6">
    <source>
        <dbReference type="ARBA" id="ARBA00023136"/>
    </source>
</evidence>
<name>A0A368L730_9BURK</name>
<gene>
    <name evidence="8" type="ORF">DU000_01460</name>
</gene>
<dbReference type="GO" id="GO:0016682">
    <property type="term" value="F:oxidoreductase activity, acting on diphenols and related substances as donors, oxygen as acceptor"/>
    <property type="evidence" value="ECO:0007669"/>
    <property type="project" value="TreeGrafter"/>
</dbReference>
<evidence type="ECO:0000256" key="2">
    <source>
        <dbReference type="ARBA" id="ARBA00007543"/>
    </source>
</evidence>
<reference evidence="8 9" key="1">
    <citation type="journal article" date="2018" name="Int. J. Syst. Evol. Microbiol.">
        <title>Parvibium lacunae gen. nov., sp. nov., a new member of the family Alcaligenaceae isolated from a freshwater pond.</title>
        <authorList>
            <person name="Chen W.M."/>
            <person name="Xie P.B."/>
            <person name="Hsu M.Y."/>
            <person name="Sheu S.Y."/>
        </authorList>
    </citation>
    <scope>NUCLEOTIDE SEQUENCE [LARGE SCALE GENOMIC DNA]</scope>
    <source>
        <strain evidence="8 9">KMB9</strain>
    </source>
</reference>
<feature type="transmembrane region" description="Helical" evidence="7">
    <location>
        <begin position="125"/>
        <end position="146"/>
    </location>
</feature>
<feature type="transmembrane region" description="Helical" evidence="7">
    <location>
        <begin position="197"/>
        <end position="215"/>
    </location>
</feature>
<feature type="transmembrane region" description="Helical" evidence="7">
    <location>
        <begin position="227"/>
        <end position="250"/>
    </location>
</feature>
<evidence type="ECO:0000256" key="7">
    <source>
        <dbReference type="SAM" id="Phobius"/>
    </source>
</evidence>
<dbReference type="InterPro" id="IPR003317">
    <property type="entry name" value="Cyt-d_oxidase_su2"/>
</dbReference>
<feature type="transmembrane region" description="Helical" evidence="7">
    <location>
        <begin position="152"/>
        <end position="177"/>
    </location>
</feature>
<accession>A0A368L730</accession>
<proteinExistence type="inferred from homology"/>
<dbReference type="Proteomes" id="UP000252357">
    <property type="component" value="Unassembled WGS sequence"/>
</dbReference>
<organism evidence="8 9">
    <name type="scientific">Parvibium lacunae</name>
    <dbReference type="NCBI Taxonomy" id="1888893"/>
    <lineage>
        <taxon>Bacteria</taxon>
        <taxon>Pseudomonadati</taxon>
        <taxon>Pseudomonadota</taxon>
        <taxon>Betaproteobacteria</taxon>
        <taxon>Burkholderiales</taxon>
        <taxon>Alcaligenaceae</taxon>
        <taxon>Parvibium</taxon>
    </lineage>
</organism>
<keyword evidence="4 7" id="KW-0812">Transmembrane</keyword>
<dbReference type="PANTHER" id="PTHR43141:SF2">
    <property type="entry name" value="BLR3729 PROTEIN"/>
    <property type="match status" value="1"/>
</dbReference>
<dbReference type="RefSeq" id="WP_114401577.1">
    <property type="nucleotide sequence ID" value="NZ_QPGB01000001.1"/>
</dbReference>
<keyword evidence="5 7" id="KW-1133">Transmembrane helix</keyword>
<dbReference type="Pfam" id="PF02322">
    <property type="entry name" value="Cyt_bd_oxida_II"/>
    <property type="match status" value="1"/>
</dbReference>
<evidence type="ECO:0000256" key="3">
    <source>
        <dbReference type="ARBA" id="ARBA00022475"/>
    </source>
</evidence>
<dbReference type="GO" id="GO:0005886">
    <property type="term" value="C:plasma membrane"/>
    <property type="evidence" value="ECO:0007669"/>
    <property type="project" value="UniProtKB-SubCell"/>
</dbReference>
<evidence type="ECO:0000256" key="1">
    <source>
        <dbReference type="ARBA" id="ARBA00004651"/>
    </source>
</evidence>
<keyword evidence="6 7" id="KW-0472">Membrane</keyword>
<dbReference type="OrthoDB" id="9776710at2"/>
<feature type="transmembrane region" description="Helical" evidence="7">
    <location>
        <begin position="262"/>
        <end position="290"/>
    </location>
</feature>
<dbReference type="GO" id="GO:0009055">
    <property type="term" value="F:electron transfer activity"/>
    <property type="evidence" value="ECO:0007669"/>
    <property type="project" value="TreeGrafter"/>
</dbReference>
<dbReference type="EMBL" id="QPGB01000001">
    <property type="protein sequence ID" value="RCS59427.1"/>
    <property type="molecule type" value="Genomic_DNA"/>
</dbReference>
<evidence type="ECO:0000256" key="5">
    <source>
        <dbReference type="ARBA" id="ARBA00022989"/>
    </source>
</evidence>
<feature type="transmembrane region" description="Helical" evidence="7">
    <location>
        <begin position="52"/>
        <end position="79"/>
    </location>
</feature>
<evidence type="ECO:0000313" key="8">
    <source>
        <dbReference type="EMBL" id="RCS59427.1"/>
    </source>
</evidence>
<feature type="transmembrane region" description="Helical" evidence="7">
    <location>
        <begin position="310"/>
        <end position="332"/>
    </location>
</feature>
<sequence>MIPNDLSLAANWLPLVFYVLLGLSLLIYVILDGYDLGVGILLKQVRIEEKDLMIASIGPFWDANETWLVLAVGILLVAFPVAHGLILGWLYLPTVLLLIGLILRGVAFDFRVKAHAAAQPLWNDVFWAGSLLAALSQGYMLGLTILGFAEGWAAHLFALMIGVCLAAGYSLLGATWLIMKTEGALQLKAVKWARHSLSLTALGVLAVSIATPFLSQRVLEKWFTLPWLVLLLPIPIITLILFLVIARSLARLPSRLANENQYGIWVPFAASVGIFILAFYGLAYSIFPFLIIEKMTLWEAASSEAALRVILYGVVIVLPAIIGYTIFAYRIFWGKVTTLRYD</sequence>
<dbReference type="PANTHER" id="PTHR43141">
    <property type="entry name" value="CYTOCHROME BD2 SUBUNIT II"/>
    <property type="match status" value="1"/>
</dbReference>
<comment type="subcellular location">
    <subcellularLocation>
        <location evidence="1">Cell membrane</location>
        <topology evidence="1">Multi-pass membrane protein</topology>
    </subcellularLocation>
</comment>
<feature type="transmembrane region" description="Helical" evidence="7">
    <location>
        <begin position="12"/>
        <end position="31"/>
    </location>
</feature>
<keyword evidence="3" id="KW-1003">Cell membrane</keyword>
<feature type="transmembrane region" description="Helical" evidence="7">
    <location>
        <begin position="85"/>
        <end position="104"/>
    </location>
</feature>
<evidence type="ECO:0000313" key="9">
    <source>
        <dbReference type="Proteomes" id="UP000252357"/>
    </source>
</evidence>
<comment type="similarity">
    <text evidence="2">Belongs to the cytochrome ubiquinol oxidase subunit 2 family.</text>
</comment>
<protein>
    <submittedName>
        <fullName evidence="8">Cytochrome d ubiquinol oxidase subunit II</fullName>
    </submittedName>
</protein>
<keyword evidence="9" id="KW-1185">Reference proteome</keyword>
<comment type="caution">
    <text evidence="8">The sequence shown here is derived from an EMBL/GenBank/DDBJ whole genome shotgun (WGS) entry which is preliminary data.</text>
</comment>
<dbReference type="AlphaFoldDB" id="A0A368L730"/>